<dbReference type="Proteomes" id="UP000254647">
    <property type="component" value="Unassembled WGS sequence"/>
</dbReference>
<name>A0A376CRW6_ECOLX</name>
<dbReference type="AlphaFoldDB" id="A0A376CRW6"/>
<sequence>MALIGVYADWEGLDGPERIGYLHSRRTRTREIFEFEYDKKALADPSLNFIQLDPEIMLYEGAQYPIPPKDKFGAFSDSCPDRWGRMLMKRRFERDIRDGLCDKDSHLYESDYLLGVHDLYRVGALRYKREDAGEFLDNRIDVAAPPFTEIASLERASRAIEEDPDNKELMGQKWLRMLIAPGGSLGGTRPKASVVDEAGHLYIAKFPSVKDEYDVGGWENGR</sequence>
<gene>
    <name evidence="1" type="ORF">NCTC10767_00351</name>
</gene>
<proteinExistence type="predicted"/>
<organism evidence="1 2">
    <name type="scientific">Escherichia coli</name>
    <dbReference type="NCBI Taxonomy" id="562"/>
    <lineage>
        <taxon>Bacteria</taxon>
        <taxon>Pseudomonadati</taxon>
        <taxon>Pseudomonadota</taxon>
        <taxon>Gammaproteobacteria</taxon>
        <taxon>Enterobacterales</taxon>
        <taxon>Enterobacteriaceae</taxon>
        <taxon>Escherichia</taxon>
    </lineage>
</organism>
<reference evidence="1 2" key="1">
    <citation type="submission" date="2018-06" db="EMBL/GenBank/DDBJ databases">
        <authorList>
            <consortium name="Pathogen Informatics"/>
            <person name="Doyle S."/>
        </authorList>
    </citation>
    <scope>NUCLEOTIDE SEQUENCE [LARGE SCALE GENOMIC DNA]</scope>
    <source>
        <strain evidence="1 2">NCTC10767</strain>
    </source>
</reference>
<protein>
    <submittedName>
        <fullName evidence="1">HipA-like N-terminal domain family</fullName>
    </submittedName>
</protein>
<evidence type="ECO:0000313" key="1">
    <source>
        <dbReference type="EMBL" id="STC73963.1"/>
    </source>
</evidence>
<evidence type="ECO:0000313" key="2">
    <source>
        <dbReference type="Proteomes" id="UP000254647"/>
    </source>
</evidence>
<accession>A0A376CRW6</accession>
<dbReference type="EMBL" id="UFXW01000004">
    <property type="protein sequence ID" value="STC73963.1"/>
    <property type="molecule type" value="Genomic_DNA"/>
</dbReference>